<evidence type="ECO:0000313" key="3">
    <source>
        <dbReference type="EMBL" id="MCF5111081.1"/>
    </source>
</evidence>
<dbReference type="PROSITE" id="PS51318">
    <property type="entry name" value="TAT"/>
    <property type="match status" value="1"/>
</dbReference>
<dbReference type="SUPFAM" id="SSF56300">
    <property type="entry name" value="Metallo-dependent phosphatases"/>
    <property type="match status" value="1"/>
</dbReference>
<reference evidence="3 4" key="1">
    <citation type="submission" date="2019-11" db="EMBL/GenBank/DDBJ databases">
        <title>Epiphytic Pseudomonas syringae from cherry orchards.</title>
        <authorList>
            <person name="Hulin M.T."/>
        </authorList>
    </citation>
    <scope>NUCLEOTIDE SEQUENCE [LARGE SCALE GENOMIC DNA]</scope>
    <source>
        <strain evidence="3 4">PA-6-5B</strain>
    </source>
</reference>
<evidence type="ECO:0000256" key="1">
    <source>
        <dbReference type="SAM" id="SignalP"/>
    </source>
</evidence>
<feature type="domain" description="Calcineurin-like phosphoesterase" evidence="2">
    <location>
        <begin position="59"/>
        <end position="302"/>
    </location>
</feature>
<keyword evidence="4" id="KW-1185">Reference proteome</keyword>
<accession>A0ABS9FFH0</accession>
<evidence type="ECO:0000313" key="4">
    <source>
        <dbReference type="Proteomes" id="UP000814003"/>
    </source>
</evidence>
<name>A0ABS9FFH0_9PSED</name>
<dbReference type="InterPro" id="IPR029052">
    <property type="entry name" value="Metallo-depent_PP-like"/>
</dbReference>
<keyword evidence="1" id="KW-0732">Signal</keyword>
<feature type="chain" id="PRO_5046387602" evidence="1">
    <location>
        <begin position="30"/>
        <end position="332"/>
    </location>
</feature>
<dbReference type="PANTHER" id="PTHR43143">
    <property type="entry name" value="METALLOPHOSPHOESTERASE, CALCINEURIN SUPERFAMILY"/>
    <property type="match status" value="1"/>
</dbReference>
<dbReference type="Pfam" id="PF00149">
    <property type="entry name" value="Metallophos"/>
    <property type="match status" value="1"/>
</dbReference>
<comment type="caution">
    <text evidence="3">The sequence shown here is derived from an EMBL/GenBank/DDBJ whole genome shotgun (WGS) entry which is preliminary data.</text>
</comment>
<sequence>MNLMNRRHFIGLSALTTLGLATSGSLLQAATQKKVQKPDFSLTGNNVRFFGEAFSKSTRIVFLSDTHLWQSDEREEPTRQYSARMAAAYNQTQHFQTGQPTNPVQAFEATLSHAVEQRADLLVLAGDIFSYPSEAAIEWLHARVKESNIPYLYIAGNHDWHYEGMPGTLDHLRETWTAKRLKPLYQGENPLMTYRDINGIRFIAIDDSTYEIHPEQLAFYTKYSQFDGPVVLLAHIPMYVPGRPFTYGCGHPQWGVVEDTGYTLERRPQWPRTGHTKVTMEFHRRVFSTANLAGILTGHIHTQSLDVYKGIPQFVAPPNLAGGYLDVSFDPS</sequence>
<protein>
    <submittedName>
        <fullName evidence="3">Metallophosphoesterase</fullName>
    </submittedName>
</protein>
<proteinExistence type="predicted"/>
<gene>
    <name evidence="3" type="ORF">GIW56_30320</name>
</gene>
<feature type="signal peptide" evidence="1">
    <location>
        <begin position="1"/>
        <end position="29"/>
    </location>
</feature>
<evidence type="ECO:0000259" key="2">
    <source>
        <dbReference type="Pfam" id="PF00149"/>
    </source>
</evidence>
<dbReference type="InterPro" id="IPR051918">
    <property type="entry name" value="STPP_CPPED1"/>
</dbReference>
<dbReference type="EMBL" id="WKED01000146">
    <property type="protein sequence ID" value="MCF5111081.1"/>
    <property type="molecule type" value="Genomic_DNA"/>
</dbReference>
<dbReference type="Proteomes" id="UP000814003">
    <property type="component" value="Unassembled WGS sequence"/>
</dbReference>
<dbReference type="PANTHER" id="PTHR43143:SF1">
    <property type="entry name" value="SERINE_THREONINE-PROTEIN PHOSPHATASE CPPED1"/>
    <property type="match status" value="1"/>
</dbReference>
<dbReference type="InterPro" id="IPR004843">
    <property type="entry name" value="Calcineurin-like_PHP"/>
</dbReference>
<dbReference type="Gene3D" id="3.60.21.10">
    <property type="match status" value="1"/>
</dbReference>
<organism evidence="3 4">
    <name type="scientific">Pseudomonas gessardii</name>
    <dbReference type="NCBI Taxonomy" id="78544"/>
    <lineage>
        <taxon>Bacteria</taxon>
        <taxon>Pseudomonadati</taxon>
        <taxon>Pseudomonadota</taxon>
        <taxon>Gammaproteobacteria</taxon>
        <taxon>Pseudomonadales</taxon>
        <taxon>Pseudomonadaceae</taxon>
        <taxon>Pseudomonas</taxon>
    </lineage>
</organism>
<dbReference type="InterPro" id="IPR006311">
    <property type="entry name" value="TAT_signal"/>
</dbReference>